<evidence type="ECO:0000313" key="2">
    <source>
        <dbReference type="EMBL" id="GHB48252.1"/>
    </source>
</evidence>
<dbReference type="InterPro" id="IPR025683">
    <property type="entry name" value="Protein_beta"/>
</dbReference>
<evidence type="ECO:0000313" key="3">
    <source>
        <dbReference type="Proteomes" id="UP000642673"/>
    </source>
</evidence>
<accession>A0ABQ3ESD2</accession>
<protein>
    <recommendedName>
        <fullName evidence="4">T4 beta protein</fullName>
    </recommendedName>
</protein>
<feature type="region of interest" description="Disordered" evidence="1">
    <location>
        <begin position="244"/>
        <end position="265"/>
    </location>
</feature>
<dbReference type="Pfam" id="PF14350">
    <property type="entry name" value="Beta_protein"/>
    <property type="match status" value="1"/>
</dbReference>
<dbReference type="EMBL" id="BMVP01000002">
    <property type="protein sequence ID" value="GHB48252.1"/>
    <property type="molecule type" value="Genomic_DNA"/>
</dbReference>
<dbReference type="Proteomes" id="UP000642673">
    <property type="component" value="Unassembled WGS sequence"/>
</dbReference>
<evidence type="ECO:0000256" key="1">
    <source>
        <dbReference type="SAM" id="MobiDB-lite"/>
    </source>
</evidence>
<reference evidence="3" key="1">
    <citation type="journal article" date="2019" name="Int. J. Syst. Evol. Microbiol.">
        <title>The Global Catalogue of Microorganisms (GCM) 10K type strain sequencing project: providing services to taxonomists for standard genome sequencing and annotation.</title>
        <authorList>
            <consortium name="The Broad Institute Genomics Platform"/>
            <consortium name="The Broad Institute Genome Sequencing Center for Infectious Disease"/>
            <person name="Wu L."/>
            <person name="Ma J."/>
        </authorList>
    </citation>
    <scope>NUCLEOTIDE SEQUENCE [LARGE SCALE GENOMIC DNA]</scope>
    <source>
        <strain evidence="3">JCM 4738</strain>
    </source>
</reference>
<proteinExistence type="predicted"/>
<sequence length="355" mass="38617">MRWGKPLAYVPILKGKAGEFSALEHVTPAVRSCIRPVMELVPDPDVRDVLETFCDRAMDAVPNGAVLTVDSGALPTARVLEGDAGGPMARLSESLALRGVAMCPVVRYTDARDVLAEASRAIALHQRGVCLRVSVAADMRDWLPDHGQIRGLLKVLRLDPGEVDLLIDAGPVDSGSMRDRLADRALAALTTLSPWRWRRECVAAGAFPANLTGFPRGRATPVARRDAQLWRRVLGQCDGKSPDFGDFGVTHPRMPASSRGTPDPNMRYTTPDAWQVFVYPRVRSGNDDFFTLSADLIASPYWPATGARTSWGDARLNECALRQRPRAGGGTEWRAWATSHHLAVVTSSLNALGHP</sequence>
<organism evidence="2 3">
    <name type="scientific">Streptomyces cirratus</name>
    <dbReference type="NCBI Taxonomy" id="68187"/>
    <lineage>
        <taxon>Bacteria</taxon>
        <taxon>Bacillati</taxon>
        <taxon>Actinomycetota</taxon>
        <taxon>Actinomycetes</taxon>
        <taxon>Kitasatosporales</taxon>
        <taxon>Streptomycetaceae</taxon>
        <taxon>Streptomyces</taxon>
    </lineage>
</organism>
<keyword evidence="3" id="KW-1185">Reference proteome</keyword>
<comment type="caution">
    <text evidence="2">The sequence shown here is derived from an EMBL/GenBank/DDBJ whole genome shotgun (WGS) entry which is preliminary data.</text>
</comment>
<name>A0ABQ3ESD2_9ACTN</name>
<gene>
    <name evidence="2" type="ORF">GCM10010347_17590</name>
</gene>
<evidence type="ECO:0008006" key="4">
    <source>
        <dbReference type="Google" id="ProtNLM"/>
    </source>
</evidence>
<dbReference type="RefSeq" id="WP_229873481.1">
    <property type="nucleotide sequence ID" value="NZ_BMVP01000002.1"/>
</dbReference>